<dbReference type="NCBIfam" id="TIGR02172">
    <property type="entry name" value="Fb_sc_TIGR02172"/>
    <property type="match status" value="1"/>
</dbReference>
<dbReference type="EMBL" id="UHJL01000002">
    <property type="protein sequence ID" value="SUQ24142.1"/>
    <property type="molecule type" value="Genomic_DNA"/>
</dbReference>
<dbReference type="RefSeq" id="WP_109572712.1">
    <property type="nucleotide sequence ID" value="NZ_UHJL01000002.1"/>
</dbReference>
<dbReference type="InterPro" id="IPR011009">
    <property type="entry name" value="Kinase-like_dom_sf"/>
</dbReference>
<dbReference type="Gene3D" id="3.90.1200.10">
    <property type="match status" value="1"/>
</dbReference>
<feature type="domain" description="Aminoglycoside phosphotransferase" evidence="1">
    <location>
        <begin position="27"/>
        <end position="209"/>
    </location>
</feature>
<dbReference type="AlphaFoldDB" id="A0A380S4J4"/>
<protein>
    <submittedName>
        <fullName evidence="2">TIGR02172 family protein</fullName>
    </submittedName>
</protein>
<dbReference type="InterPro" id="IPR022359">
    <property type="entry name" value="Aminoglycoside_PTrfase_bact"/>
</dbReference>
<proteinExistence type="predicted"/>
<reference evidence="2 3" key="1">
    <citation type="submission" date="2017-08" db="EMBL/GenBank/DDBJ databases">
        <authorList>
            <person name="de Groot N.N."/>
        </authorList>
    </citation>
    <scope>NUCLEOTIDE SEQUENCE [LARGE SCALE GENOMIC DNA]</scope>
    <source>
        <strain evidence="2 3">HM2</strain>
    </source>
</reference>
<dbReference type="Proteomes" id="UP000255423">
    <property type="component" value="Unassembled WGS sequence"/>
</dbReference>
<organism evidence="2 3">
    <name type="scientific">Fibrobacter succinogenes</name>
    <name type="common">Bacteroides succinogenes</name>
    <dbReference type="NCBI Taxonomy" id="833"/>
    <lineage>
        <taxon>Bacteria</taxon>
        <taxon>Pseudomonadati</taxon>
        <taxon>Fibrobacterota</taxon>
        <taxon>Fibrobacteria</taxon>
        <taxon>Fibrobacterales</taxon>
        <taxon>Fibrobacteraceae</taxon>
        <taxon>Fibrobacter</taxon>
    </lineage>
</organism>
<sequence>MSEEVEKINLDDYVATGEGATAVSYTHKTRDTIAKLYHPGFEADCAKKDFLTSCTAFDLGVPTPKPIRLITDGERFGAEYELIRNKRSFSRIISEEPGRLQELSLIFAEMAKKLHSTKADTSKLVSTKEKFRRFYLEKAVVPDFYKQKALAFIDTVPDTPYCLHGDLQISNVITDGKRTLWIDMGDFGFGDPGWDLGMLWSMTNRMDEQKADLVFHMNKEELLAHWNIFFSAYLGTTDPQKIAEATKRILPFAAVKIPYMFYIAKHFTLPDEAYPYIAKLFG</sequence>
<dbReference type="SUPFAM" id="SSF56112">
    <property type="entry name" value="Protein kinase-like (PK-like)"/>
    <property type="match status" value="1"/>
</dbReference>
<dbReference type="Pfam" id="PF01636">
    <property type="entry name" value="APH"/>
    <property type="match status" value="1"/>
</dbReference>
<evidence type="ECO:0000313" key="3">
    <source>
        <dbReference type="Proteomes" id="UP000255423"/>
    </source>
</evidence>
<evidence type="ECO:0000259" key="1">
    <source>
        <dbReference type="Pfam" id="PF01636"/>
    </source>
</evidence>
<name>A0A380S4J4_FIBSU</name>
<accession>A0A380S4J4</accession>
<dbReference type="InterPro" id="IPR002575">
    <property type="entry name" value="Aminoglycoside_PTrfase"/>
</dbReference>
<evidence type="ECO:0000313" key="2">
    <source>
        <dbReference type="EMBL" id="SUQ24142.1"/>
    </source>
</evidence>
<gene>
    <name evidence="2" type="ORF">SAMN05661053_1535</name>
</gene>